<reference evidence="7 8" key="1">
    <citation type="journal article" date="2017" name="Curr. Biol.">
        <title>Genome architecture and evolution of a unichromosomal asexual nematode.</title>
        <authorList>
            <person name="Fradin H."/>
            <person name="Zegar C."/>
            <person name="Gutwein M."/>
            <person name="Lucas J."/>
            <person name="Kovtun M."/>
            <person name="Corcoran D."/>
            <person name="Baugh L.R."/>
            <person name="Kiontke K."/>
            <person name="Gunsalus K."/>
            <person name="Fitch D.H."/>
            <person name="Piano F."/>
        </authorList>
    </citation>
    <scope>NUCLEOTIDE SEQUENCE [LARGE SCALE GENOMIC DNA]</scope>
    <source>
        <strain evidence="7">PF1309</strain>
    </source>
</reference>
<keyword evidence="4 6" id="KW-1133">Transmembrane helix</keyword>
<dbReference type="AlphaFoldDB" id="A0A2A2JD57"/>
<comment type="similarity">
    <text evidence="2">Belongs to the UPF0057 (PMP3) family.</text>
</comment>
<dbReference type="InterPro" id="IPR000612">
    <property type="entry name" value="PMP3"/>
</dbReference>
<dbReference type="PANTHER" id="PTHR21659">
    <property type="entry name" value="HYDROPHOBIC PROTEIN RCI2 LOW TEMPERATURE AND SALT RESPONSIVE PROTEIN LTI6 -RELATED"/>
    <property type="match status" value="1"/>
</dbReference>
<dbReference type="GO" id="GO:0016020">
    <property type="term" value="C:membrane"/>
    <property type="evidence" value="ECO:0007669"/>
    <property type="project" value="UniProtKB-SubCell"/>
</dbReference>
<keyword evidence="8" id="KW-1185">Reference proteome</keyword>
<dbReference type="EMBL" id="LIAE01010510">
    <property type="protein sequence ID" value="PAV59676.1"/>
    <property type="molecule type" value="Genomic_DNA"/>
</dbReference>
<feature type="transmembrane region" description="Helical" evidence="6">
    <location>
        <begin position="28"/>
        <end position="47"/>
    </location>
</feature>
<evidence type="ECO:0000256" key="1">
    <source>
        <dbReference type="ARBA" id="ARBA00004370"/>
    </source>
</evidence>
<keyword evidence="5 6" id="KW-0472">Membrane</keyword>
<organism evidence="7 8">
    <name type="scientific">Diploscapter pachys</name>
    <dbReference type="NCBI Taxonomy" id="2018661"/>
    <lineage>
        <taxon>Eukaryota</taxon>
        <taxon>Metazoa</taxon>
        <taxon>Ecdysozoa</taxon>
        <taxon>Nematoda</taxon>
        <taxon>Chromadorea</taxon>
        <taxon>Rhabditida</taxon>
        <taxon>Rhabditina</taxon>
        <taxon>Rhabditomorpha</taxon>
        <taxon>Rhabditoidea</taxon>
        <taxon>Rhabditidae</taxon>
        <taxon>Diploscapter</taxon>
    </lineage>
</organism>
<comment type="caution">
    <text evidence="7">The sequence shown here is derived from an EMBL/GenBank/DDBJ whole genome shotgun (WGS) entry which is preliminary data.</text>
</comment>
<protein>
    <submittedName>
        <fullName evidence="7">Uncharacterized protein</fullName>
    </submittedName>
</protein>
<evidence type="ECO:0000256" key="6">
    <source>
        <dbReference type="SAM" id="Phobius"/>
    </source>
</evidence>
<name>A0A2A2JD57_9BILA</name>
<evidence type="ECO:0000313" key="8">
    <source>
        <dbReference type="Proteomes" id="UP000218231"/>
    </source>
</evidence>
<dbReference type="Proteomes" id="UP000218231">
    <property type="component" value="Unassembled WGS sequence"/>
</dbReference>
<accession>A0A2A2JD57</accession>
<dbReference type="PANTHER" id="PTHR21659:SF10">
    <property type="entry name" value="PLASMA MEMBRANE PROTEOLIPID 3-RELATED"/>
    <property type="match status" value="1"/>
</dbReference>
<dbReference type="OrthoDB" id="2802411at2759"/>
<evidence type="ECO:0000256" key="2">
    <source>
        <dbReference type="ARBA" id="ARBA00009530"/>
    </source>
</evidence>
<evidence type="ECO:0000256" key="4">
    <source>
        <dbReference type="ARBA" id="ARBA00022989"/>
    </source>
</evidence>
<evidence type="ECO:0000313" key="7">
    <source>
        <dbReference type="EMBL" id="PAV59676.1"/>
    </source>
</evidence>
<sequence>MTETNAPQQNAGHTVINFTDDEKDLVKCLLLVILIAIFPPAAVAVQANECNVHVCVSLFLYLCFIIPSYIHAIWFCFFRRPTHMIVSTQ</sequence>
<feature type="transmembrane region" description="Helical" evidence="6">
    <location>
        <begin position="59"/>
        <end position="78"/>
    </location>
</feature>
<dbReference type="STRING" id="2018661.A0A2A2JD57"/>
<keyword evidence="3 6" id="KW-0812">Transmembrane</keyword>
<comment type="subcellular location">
    <subcellularLocation>
        <location evidence="1">Membrane</location>
    </subcellularLocation>
</comment>
<dbReference type="Pfam" id="PF01679">
    <property type="entry name" value="Pmp3"/>
    <property type="match status" value="1"/>
</dbReference>
<proteinExistence type="inferred from homology"/>
<evidence type="ECO:0000256" key="3">
    <source>
        <dbReference type="ARBA" id="ARBA00022692"/>
    </source>
</evidence>
<evidence type="ECO:0000256" key="5">
    <source>
        <dbReference type="ARBA" id="ARBA00023136"/>
    </source>
</evidence>
<gene>
    <name evidence="7" type="ORF">WR25_21265</name>
</gene>